<dbReference type="AlphaFoldDB" id="A0A6G0KP55"/>
<proteinExistence type="predicted"/>
<evidence type="ECO:0000313" key="3">
    <source>
        <dbReference type="Proteomes" id="UP000488956"/>
    </source>
</evidence>
<comment type="caution">
    <text evidence="2">The sequence shown here is derived from an EMBL/GenBank/DDBJ whole genome shotgun (WGS) entry which is preliminary data.</text>
</comment>
<evidence type="ECO:0000256" key="1">
    <source>
        <dbReference type="SAM" id="MobiDB-lite"/>
    </source>
</evidence>
<name>A0A6G0KP55_9STRA</name>
<dbReference type="EMBL" id="QXFX01001238">
    <property type="protein sequence ID" value="KAE9093957.1"/>
    <property type="molecule type" value="Genomic_DNA"/>
</dbReference>
<organism evidence="2 3">
    <name type="scientific">Phytophthora fragariae</name>
    <dbReference type="NCBI Taxonomy" id="53985"/>
    <lineage>
        <taxon>Eukaryota</taxon>
        <taxon>Sar</taxon>
        <taxon>Stramenopiles</taxon>
        <taxon>Oomycota</taxon>
        <taxon>Peronosporomycetes</taxon>
        <taxon>Peronosporales</taxon>
        <taxon>Peronosporaceae</taxon>
        <taxon>Phytophthora</taxon>
    </lineage>
</organism>
<sequence>MAPILPTKRDAAETNDAIDPAKPGAKKLRTTRNAPIRASSAETNNLVTPAPKTQRSTRNAPPGEAETCDSKDDPGTGHTASPTTSLVMDHTVVTEVVPVAQNGAGAQEGVWRLFKQVKEIGENAKRNELCNHTLELFVGVYGRDAGNAMLKAPSCFSVGQYTRLCNEGLVLVRVPVREELGGRVRHLLLRAGHAATLLEDGREEGHEVRVEVLLVLLQVHVAQLDLLVQLFLRTSRICRGDRRSASNASLAPSSALLGAVDSTCATKRPTPVRNVMLKAVSPLPTTVM</sequence>
<feature type="region of interest" description="Disordered" evidence="1">
    <location>
        <begin position="1"/>
        <end position="87"/>
    </location>
</feature>
<evidence type="ECO:0000313" key="2">
    <source>
        <dbReference type="EMBL" id="KAE9093957.1"/>
    </source>
</evidence>
<reference evidence="2 3" key="1">
    <citation type="submission" date="2018-09" db="EMBL/GenBank/DDBJ databases">
        <title>Genomic investigation of the strawberry pathogen Phytophthora fragariae indicates pathogenicity is determined by transcriptional variation in three key races.</title>
        <authorList>
            <person name="Adams T.M."/>
            <person name="Armitage A.D."/>
            <person name="Sobczyk M.K."/>
            <person name="Bates H.J."/>
            <person name="Dunwell J.M."/>
            <person name="Nellist C.F."/>
            <person name="Harrison R.J."/>
        </authorList>
    </citation>
    <scope>NUCLEOTIDE SEQUENCE [LARGE SCALE GENOMIC DNA]</scope>
    <source>
        <strain evidence="2 3">ONT-3</strain>
    </source>
</reference>
<dbReference type="Proteomes" id="UP000488956">
    <property type="component" value="Unassembled WGS sequence"/>
</dbReference>
<protein>
    <submittedName>
        <fullName evidence="2">Uncharacterized protein</fullName>
    </submittedName>
</protein>
<feature type="compositionally biased region" description="Polar residues" evidence="1">
    <location>
        <begin position="40"/>
        <end position="59"/>
    </location>
</feature>
<accession>A0A6G0KP55</accession>
<gene>
    <name evidence="2" type="ORF">PF010_g17286</name>
</gene>